<dbReference type="eggNOG" id="COG2165">
    <property type="taxonomic scope" value="Bacteria"/>
</dbReference>
<comment type="caution">
    <text evidence="3">The sequence shown here is derived from an EMBL/GenBank/DDBJ whole genome shotgun (WGS) entry which is preliminary data.</text>
</comment>
<accession>K2IY33</accession>
<dbReference type="InterPro" id="IPR045584">
    <property type="entry name" value="Pilin-like"/>
</dbReference>
<dbReference type="GO" id="GO:0016020">
    <property type="term" value="C:membrane"/>
    <property type="evidence" value="ECO:0007669"/>
    <property type="project" value="UniProtKB-SubCell"/>
</dbReference>
<dbReference type="AlphaFoldDB" id="K2IY33"/>
<keyword evidence="2" id="KW-0472">Membrane</keyword>
<evidence type="ECO:0000256" key="1">
    <source>
        <dbReference type="ARBA" id="ARBA00004167"/>
    </source>
</evidence>
<dbReference type="SUPFAM" id="SSF54523">
    <property type="entry name" value="Pili subunits"/>
    <property type="match status" value="1"/>
</dbReference>
<evidence type="ECO:0000256" key="2">
    <source>
        <dbReference type="SAM" id="Phobius"/>
    </source>
</evidence>
<evidence type="ECO:0000313" key="3">
    <source>
        <dbReference type="EMBL" id="EKE67728.1"/>
    </source>
</evidence>
<dbReference type="NCBIfam" id="TIGR02532">
    <property type="entry name" value="IV_pilin_GFxxxE"/>
    <property type="match status" value="1"/>
</dbReference>
<dbReference type="InterPro" id="IPR012902">
    <property type="entry name" value="N_methyl_site"/>
</dbReference>
<evidence type="ECO:0000313" key="4">
    <source>
        <dbReference type="Proteomes" id="UP000006755"/>
    </source>
</evidence>
<keyword evidence="4" id="KW-1185">Reference proteome</keyword>
<reference evidence="3 4" key="1">
    <citation type="journal article" date="2012" name="J. Bacteriol.">
        <title>Genome Sequence of Gallaecimonas xiamenensis Type Strain 3-C-1.</title>
        <authorList>
            <person name="Lai Q."/>
            <person name="Wang L."/>
            <person name="Wang W."/>
            <person name="Shao Z."/>
        </authorList>
    </citation>
    <scope>NUCLEOTIDE SEQUENCE [LARGE SCALE GENOMIC DNA]</scope>
    <source>
        <strain evidence="3 4">3-C-1</strain>
    </source>
</reference>
<keyword evidence="2" id="KW-1133">Transmembrane helix</keyword>
<dbReference type="Proteomes" id="UP000006755">
    <property type="component" value="Unassembled WGS sequence"/>
</dbReference>
<dbReference type="Pfam" id="PF07963">
    <property type="entry name" value="N_methyl"/>
    <property type="match status" value="1"/>
</dbReference>
<comment type="subcellular location">
    <subcellularLocation>
        <location evidence="1">Membrane</location>
        <topology evidence="1">Single-pass membrane protein</topology>
    </subcellularLocation>
</comment>
<protein>
    <submittedName>
        <fullName evidence="3">Prepilin-type cleavage/methylation protein</fullName>
    </submittedName>
</protein>
<dbReference type="Gene3D" id="3.30.700.10">
    <property type="entry name" value="Glycoprotein, Type 4 Pilin"/>
    <property type="match status" value="1"/>
</dbReference>
<proteinExistence type="predicted"/>
<organism evidence="3 4">
    <name type="scientific">Gallaecimonas xiamenensis 3-C-1</name>
    <dbReference type="NCBI Taxonomy" id="745411"/>
    <lineage>
        <taxon>Bacteria</taxon>
        <taxon>Pseudomonadati</taxon>
        <taxon>Pseudomonadota</taxon>
        <taxon>Gammaproteobacteria</taxon>
        <taxon>Enterobacterales</taxon>
        <taxon>Gallaecimonadaceae</taxon>
        <taxon>Gallaecimonas</taxon>
    </lineage>
</organism>
<dbReference type="EMBL" id="AMRI01000038">
    <property type="protein sequence ID" value="EKE67728.1"/>
    <property type="molecule type" value="Genomic_DNA"/>
</dbReference>
<dbReference type="PROSITE" id="PS00409">
    <property type="entry name" value="PROKAR_NTER_METHYL"/>
    <property type="match status" value="1"/>
</dbReference>
<feature type="transmembrane region" description="Helical" evidence="2">
    <location>
        <begin position="12"/>
        <end position="33"/>
    </location>
</feature>
<dbReference type="STRING" id="745411.B3C1_18236"/>
<dbReference type="OrthoDB" id="5873580at2"/>
<sequence length="159" mass="16326">MPGSTLAKANSGFTLVELVTVILILGILAVAVASRFVGAGGVAEVVDRDQALSLLRRVQMLAMQQTHSDACHRLILADTGMVVDDLSGCAAQSPGGEADLSIHFQSSAPVFSAGGSPSALPQALDFDALGNLSQCQAGCRLALANAAFCIEPQGYMHPC</sequence>
<name>K2IY33_9GAMM</name>
<keyword evidence="2" id="KW-0812">Transmembrane</keyword>
<gene>
    <name evidence="3" type="ORF">B3C1_18236</name>
</gene>